<organism evidence="13 14">
    <name type="scientific">Patella caerulea</name>
    <name type="common">Rayed Mediterranean limpet</name>
    <dbReference type="NCBI Taxonomy" id="87958"/>
    <lineage>
        <taxon>Eukaryota</taxon>
        <taxon>Metazoa</taxon>
        <taxon>Spiralia</taxon>
        <taxon>Lophotrochozoa</taxon>
        <taxon>Mollusca</taxon>
        <taxon>Gastropoda</taxon>
        <taxon>Patellogastropoda</taxon>
        <taxon>Patelloidea</taxon>
        <taxon>Patellidae</taxon>
        <taxon>Patella</taxon>
    </lineage>
</organism>
<comment type="subcellular location">
    <subcellularLocation>
        <location evidence="7">Endosome membrane</location>
        <topology evidence="7">Peripheral membrane protein</topology>
    </subcellularLocation>
    <subcellularLocation>
        <location evidence="7">Late endosome membrane</location>
        <topology evidence="7">Peripheral membrane protein</topology>
    </subcellularLocation>
    <subcellularLocation>
        <location evidence="7">Early endosome membrane</location>
        <topology evidence="7">Peripheral membrane protein</topology>
    </subcellularLocation>
    <subcellularLocation>
        <location evidence="7">Lysosome membrane</location>
        <topology evidence="7">Peripheral membrane protein</topology>
    </subcellularLocation>
    <subcellularLocation>
        <location evidence="7">Golgi apparatus</location>
        <location evidence="7">trans-Golgi network</location>
    </subcellularLocation>
    <subcellularLocation>
        <location evidence="7">Cytoplasmic vesicle</location>
        <location evidence="7">Clathrin-coated vesicle</location>
    </subcellularLocation>
    <subcellularLocation>
        <location evidence="1">Late endosome</location>
    </subcellularLocation>
</comment>
<dbReference type="GO" id="GO:0005765">
    <property type="term" value="C:lysosomal membrane"/>
    <property type="evidence" value="ECO:0007669"/>
    <property type="project" value="UniProtKB-SubCell"/>
</dbReference>
<dbReference type="PROSITE" id="PS50089">
    <property type="entry name" value="ZF_RING_2"/>
    <property type="match status" value="1"/>
</dbReference>
<dbReference type="GO" id="GO:0030897">
    <property type="term" value="C:HOPS complex"/>
    <property type="evidence" value="ECO:0007669"/>
    <property type="project" value="UniProtKB-UniRule"/>
</dbReference>
<dbReference type="GO" id="GO:0009267">
    <property type="term" value="P:cellular response to starvation"/>
    <property type="evidence" value="ECO:0007669"/>
    <property type="project" value="TreeGrafter"/>
</dbReference>
<comment type="caution">
    <text evidence="13">The sequence shown here is derived from an EMBL/GenBank/DDBJ whole genome shotgun (WGS) entry which is preliminary data.</text>
</comment>
<dbReference type="Gene3D" id="1.25.40.10">
    <property type="entry name" value="Tetratricopeptide repeat domain"/>
    <property type="match status" value="1"/>
</dbReference>
<dbReference type="Gene3D" id="2.130.10.10">
    <property type="entry name" value="YVTN repeat-like/Quinoprotein amine dehydrogenase"/>
    <property type="match status" value="1"/>
</dbReference>
<dbReference type="GO" id="GO:0034058">
    <property type="term" value="P:endosomal vesicle fusion"/>
    <property type="evidence" value="ECO:0007669"/>
    <property type="project" value="UniProtKB-UniRule"/>
</dbReference>
<dbReference type="GO" id="GO:0016236">
    <property type="term" value="P:macroautophagy"/>
    <property type="evidence" value="ECO:0007669"/>
    <property type="project" value="TreeGrafter"/>
</dbReference>
<keyword evidence="9" id="KW-0853">WD repeat</keyword>
<comment type="similarity">
    <text evidence="2 7">Belongs to the VPS41 family.</text>
</comment>
<protein>
    <recommendedName>
        <fullName evidence="7">Vacuolar protein sorting-associated protein 41 homolog</fullName>
    </recommendedName>
</protein>
<dbReference type="Gene3D" id="3.30.40.10">
    <property type="entry name" value="Zinc/RING finger domain, C3HC4 (zinc finger)"/>
    <property type="match status" value="1"/>
</dbReference>
<dbReference type="InterPro" id="IPR001841">
    <property type="entry name" value="Znf_RING"/>
</dbReference>
<dbReference type="AlphaFoldDB" id="A0AAN8IY23"/>
<name>A0AAN8IY23_PATCE</name>
<dbReference type="InterPro" id="IPR001680">
    <property type="entry name" value="WD40_rpt"/>
</dbReference>
<keyword evidence="7" id="KW-0968">Cytoplasmic vesicle</keyword>
<keyword evidence="6 7" id="KW-0653">Protein transport</keyword>
<keyword evidence="7" id="KW-0458">Lysosome</keyword>
<dbReference type="GO" id="GO:0006623">
    <property type="term" value="P:protein targeting to vacuole"/>
    <property type="evidence" value="ECO:0007669"/>
    <property type="project" value="InterPro"/>
</dbReference>
<feature type="domain" description="RING-type" evidence="12">
    <location>
        <begin position="795"/>
        <end position="838"/>
    </location>
</feature>
<evidence type="ECO:0000259" key="12">
    <source>
        <dbReference type="PROSITE" id="PS50089"/>
    </source>
</evidence>
<feature type="repeat" description="WD" evidence="9">
    <location>
        <begin position="83"/>
        <end position="124"/>
    </location>
</feature>
<dbReference type="GO" id="GO:0031901">
    <property type="term" value="C:early endosome membrane"/>
    <property type="evidence" value="ECO:0007669"/>
    <property type="project" value="UniProtKB-SubCell"/>
</dbReference>
<dbReference type="PIRSF" id="PIRSF028921">
    <property type="entry name" value="VPS41"/>
    <property type="match status" value="1"/>
</dbReference>
<reference evidence="13 14" key="1">
    <citation type="submission" date="2024-01" db="EMBL/GenBank/DDBJ databases">
        <title>The genome of the rayed Mediterranean limpet Patella caerulea (Linnaeus, 1758).</title>
        <authorList>
            <person name="Anh-Thu Weber A."/>
            <person name="Halstead-Nussloch G."/>
        </authorList>
    </citation>
    <scope>NUCLEOTIDE SEQUENCE [LARGE SCALE GENOMIC DNA]</scope>
    <source>
        <strain evidence="13">AATW-2023a</strain>
        <tissue evidence="13">Whole specimen</tissue>
    </source>
</reference>
<keyword evidence="5" id="KW-0862">Zinc</keyword>
<feature type="region of interest" description="Disordered" evidence="11">
    <location>
        <begin position="1"/>
        <end position="28"/>
    </location>
</feature>
<sequence length="852" mass="98964">MNTEEPDDDDDDDDEDDDDNSDDSHEIEPKLKYERISNDVNNILSKDAASCLAVHPKFLALGTHWGMIHILDHIGNNIRGKEIQAHSTTINQISIDDNGDFIASCSDDGRVSITGLYTTENNQSVTLDRPVKAVALDPYFFKSGKGRHYVTGDEKLILNEKGFLNRHKTYVLHQGEGAIRNIKWKSDFIAWSNENGVKVYDMSTKSRITHITKDHSYRPEMFGCHLFWKDDRTLLIGWGDRVKICVVRDQVKKDARELPTRYVEIVSMFTTEFFVCGIAPLEDNIIVLSYEKDGQQETGRLVASRPHLQVLEPHMDYFEEISNDALSIRGFEEYRCNDYHLECIPEENLFYILSPKDIVVSKLRDLDDNITWLLDHEMFEEAMAAATQHEKELKKHTYEAIGQDYLHYLLEEEQYDDAGLLCVKILGKKKDLWEEQVYKFSKIKQLKAIAPYLPRGDPKLSPAIYEMVLNEFLMSDYEVFYKMIKEWPQDLYNLQTIENAVLTRLDRDKNNKLLLQCMGQLYAYERAFDKALSIYLKLQHKDVFQLIKKHNLFDSINDKIVQLMQFDQEQAVKMLLDNMDKIPVTKVVHQLDMTPKFLYVYLDNLIQKDNQVSQEYHGRMVKLYAEFAQPKLLPFLRSSQSYPLQMAMDECQARDLVKEQVFLLGRMGNIKQALQLIMERMHDVDHAIEFCKEQLDDELWEDLLNFSMGKPKFITALLQNVGAHIDPIKVIDRIKKGMEIPELRDSLVKILQDYNLQISLREGCKKILVADSFNLMERLVNTQRKGVFVDEPTVCPICHQNLTVNDLRYASNLVVFYCHHAFHEDCLPPTVTNCTICSTQKRGPGSKEHFMK</sequence>
<proteinExistence type="inferred from homology"/>
<evidence type="ECO:0000256" key="8">
    <source>
        <dbReference type="PROSITE-ProRule" id="PRU00175"/>
    </source>
</evidence>
<dbReference type="PANTHER" id="PTHR12616:SF1">
    <property type="entry name" value="VACUOLAR PROTEIN SORTING-ASSOCIATED PROTEIN 41 HOMOLOG"/>
    <property type="match status" value="1"/>
</dbReference>
<keyword evidence="3 7" id="KW-0813">Transport</keyword>
<feature type="compositionally biased region" description="Acidic residues" evidence="11">
    <location>
        <begin position="1"/>
        <end position="21"/>
    </location>
</feature>
<gene>
    <name evidence="13" type="ORF">SNE40_022857</name>
</gene>
<dbReference type="Proteomes" id="UP001347796">
    <property type="component" value="Unassembled WGS sequence"/>
</dbReference>
<keyword evidence="4 8" id="KW-0863">Zinc-finger</keyword>
<comment type="function">
    <text evidence="7">Plays a role in vesicle-mediated protein trafficking to lysosomal compartments including the endocytic membrane transport pathways.</text>
</comment>
<keyword evidence="4 8" id="KW-0479">Metal-binding</keyword>
<dbReference type="PROSITE" id="PS50082">
    <property type="entry name" value="WD_REPEATS_2"/>
    <property type="match status" value="1"/>
</dbReference>
<dbReference type="GO" id="GO:0005794">
    <property type="term" value="C:Golgi apparatus"/>
    <property type="evidence" value="ECO:0007669"/>
    <property type="project" value="UniProtKB-SubCell"/>
</dbReference>
<evidence type="ECO:0000256" key="11">
    <source>
        <dbReference type="SAM" id="MobiDB-lite"/>
    </source>
</evidence>
<dbReference type="InterPro" id="IPR036322">
    <property type="entry name" value="WD40_repeat_dom_sf"/>
</dbReference>
<dbReference type="InterPro" id="IPR016902">
    <property type="entry name" value="Vps41"/>
</dbReference>
<dbReference type="InterPro" id="IPR045111">
    <property type="entry name" value="Vps41/Vps8"/>
</dbReference>
<evidence type="ECO:0000313" key="14">
    <source>
        <dbReference type="Proteomes" id="UP001347796"/>
    </source>
</evidence>
<evidence type="ECO:0000256" key="4">
    <source>
        <dbReference type="ARBA" id="ARBA00022771"/>
    </source>
</evidence>
<dbReference type="CDD" id="cd16690">
    <property type="entry name" value="RING-H2_Vps41"/>
    <property type="match status" value="1"/>
</dbReference>
<dbReference type="Pfam" id="PF23411">
    <property type="entry name" value="Beta-prop_Vps41"/>
    <property type="match status" value="1"/>
</dbReference>
<evidence type="ECO:0000256" key="7">
    <source>
        <dbReference type="PIRNR" id="PIRNR028921"/>
    </source>
</evidence>
<evidence type="ECO:0000256" key="3">
    <source>
        <dbReference type="ARBA" id="ARBA00022448"/>
    </source>
</evidence>
<dbReference type="InterPro" id="IPR000547">
    <property type="entry name" value="Clathrin_H-chain/VPS_repeat"/>
</dbReference>
<keyword evidence="7" id="KW-0333">Golgi apparatus</keyword>
<dbReference type="InterPro" id="IPR015943">
    <property type="entry name" value="WD40/YVTN_repeat-like_dom_sf"/>
</dbReference>
<keyword evidence="7" id="KW-0967">Endosome</keyword>
<dbReference type="GO" id="GO:0031902">
    <property type="term" value="C:late endosome membrane"/>
    <property type="evidence" value="ECO:0007669"/>
    <property type="project" value="UniProtKB-SubCell"/>
</dbReference>
<evidence type="ECO:0000256" key="2">
    <source>
        <dbReference type="ARBA" id="ARBA00009582"/>
    </source>
</evidence>
<dbReference type="PANTHER" id="PTHR12616">
    <property type="entry name" value="VACUOLAR PROTEIN SORTING VPS41"/>
    <property type="match status" value="1"/>
</dbReference>
<dbReference type="SUPFAM" id="SSF50978">
    <property type="entry name" value="WD40 repeat-like"/>
    <property type="match status" value="1"/>
</dbReference>
<dbReference type="SMART" id="SM00299">
    <property type="entry name" value="CLH"/>
    <property type="match status" value="1"/>
</dbReference>
<dbReference type="InterPro" id="IPR013083">
    <property type="entry name" value="Znf_RING/FYVE/PHD"/>
</dbReference>
<keyword evidence="14" id="KW-1185">Reference proteome</keyword>
<dbReference type="SMART" id="SM00184">
    <property type="entry name" value="RING"/>
    <property type="match status" value="1"/>
</dbReference>
<dbReference type="GO" id="GO:0030136">
    <property type="term" value="C:clathrin-coated vesicle"/>
    <property type="evidence" value="ECO:0007669"/>
    <property type="project" value="UniProtKB-SubCell"/>
</dbReference>
<dbReference type="GO" id="GO:0008270">
    <property type="term" value="F:zinc ion binding"/>
    <property type="evidence" value="ECO:0007669"/>
    <property type="project" value="UniProtKB-KW"/>
</dbReference>
<dbReference type="PROSITE" id="PS50236">
    <property type="entry name" value="CHCR"/>
    <property type="match status" value="1"/>
</dbReference>
<evidence type="ECO:0000256" key="5">
    <source>
        <dbReference type="ARBA" id="ARBA00022833"/>
    </source>
</evidence>
<dbReference type="Pfam" id="PF23556">
    <property type="entry name" value="TPR_Vps41"/>
    <property type="match status" value="1"/>
</dbReference>
<evidence type="ECO:0000256" key="6">
    <source>
        <dbReference type="ARBA" id="ARBA00022927"/>
    </source>
</evidence>
<evidence type="ECO:0000256" key="1">
    <source>
        <dbReference type="ARBA" id="ARBA00004603"/>
    </source>
</evidence>
<feature type="repeat" description="CHCR" evidence="10">
    <location>
        <begin position="572"/>
        <end position="716"/>
    </location>
</feature>
<dbReference type="EMBL" id="JAZGQO010000021">
    <property type="protein sequence ID" value="KAK6166084.1"/>
    <property type="molecule type" value="Genomic_DNA"/>
</dbReference>
<evidence type="ECO:0000256" key="9">
    <source>
        <dbReference type="PROSITE-ProRule" id="PRU00221"/>
    </source>
</evidence>
<accession>A0AAN8IY23</accession>
<dbReference type="SUPFAM" id="SSF57850">
    <property type="entry name" value="RING/U-box"/>
    <property type="match status" value="1"/>
</dbReference>
<dbReference type="InterPro" id="IPR011990">
    <property type="entry name" value="TPR-like_helical_dom_sf"/>
</dbReference>
<dbReference type="InterPro" id="IPR057780">
    <property type="entry name" value="Beta-prop_Vps41"/>
</dbReference>
<dbReference type="SMART" id="SM00320">
    <property type="entry name" value="WD40"/>
    <property type="match status" value="2"/>
</dbReference>
<evidence type="ECO:0000313" key="13">
    <source>
        <dbReference type="EMBL" id="KAK6166084.1"/>
    </source>
</evidence>
<evidence type="ECO:0000256" key="10">
    <source>
        <dbReference type="PROSITE-ProRule" id="PRU01006"/>
    </source>
</evidence>